<evidence type="ECO:0000256" key="3">
    <source>
        <dbReference type="ARBA" id="ARBA00022475"/>
    </source>
</evidence>
<dbReference type="Proteomes" id="UP000751224">
    <property type="component" value="Unassembled WGS sequence"/>
</dbReference>
<evidence type="ECO:0000256" key="17">
    <source>
        <dbReference type="PIRSR" id="PIRSR600829-3"/>
    </source>
</evidence>
<reference evidence="20" key="1">
    <citation type="submission" date="2021-02" db="EMBL/GenBank/DDBJ databases">
        <title>Infant gut strain persistence is associated with maternal origin, phylogeny, and functional potential including surface adhesion and iron acquisition.</title>
        <authorList>
            <person name="Lou Y.C."/>
        </authorList>
    </citation>
    <scope>NUCLEOTIDE SEQUENCE</scope>
    <source>
        <strain evidence="20">L3_108_000G1_dasL3_108_000G1_metabat.metabat.11</strain>
    </source>
</reference>
<name>A0A943EIH6_9FIRM</name>
<dbReference type="Gene3D" id="1.10.287.3610">
    <property type="match status" value="1"/>
</dbReference>
<comment type="caution">
    <text evidence="20">The sequence shown here is derived from an EMBL/GenBank/DDBJ whole genome shotgun (WGS) entry which is preliminary data.</text>
</comment>
<evidence type="ECO:0000256" key="19">
    <source>
        <dbReference type="SAM" id="Phobius"/>
    </source>
</evidence>
<sequence>MNKKIIKRINSFKYAIEGIKATFKSQINMKIHVTVMLLVIIAGIILKLNSSKWKICIILFSLVLSGELFNTAIEAIVDMVMPEFHPKAKLAKDAAAGGVLVLAIGAVIIGLMIFIPEIIKLV</sequence>
<keyword evidence="14" id="KW-1208">Phospholipid metabolism</keyword>
<dbReference type="EMBL" id="JAGZCC010000038">
    <property type="protein sequence ID" value="MBS5588561.1"/>
    <property type="molecule type" value="Genomic_DNA"/>
</dbReference>
<feature type="binding site" evidence="18">
    <location>
        <position position="74"/>
    </location>
    <ligand>
        <name>a divalent metal cation</name>
        <dbReference type="ChEBI" id="CHEBI:60240"/>
    </ligand>
</feature>
<keyword evidence="13" id="KW-0594">Phospholipid biosynthesis</keyword>
<keyword evidence="10 19" id="KW-1133">Transmembrane helix</keyword>
<organism evidence="20 21">
    <name type="scientific">Thomasclavelia spiroformis</name>
    <dbReference type="NCBI Taxonomy" id="29348"/>
    <lineage>
        <taxon>Bacteria</taxon>
        <taxon>Bacillati</taxon>
        <taxon>Bacillota</taxon>
        <taxon>Erysipelotrichia</taxon>
        <taxon>Erysipelotrichales</taxon>
        <taxon>Coprobacillaceae</taxon>
        <taxon>Thomasclavelia</taxon>
    </lineage>
</organism>
<evidence type="ECO:0000256" key="11">
    <source>
        <dbReference type="ARBA" id="ARBA00023098"/>
    </source>
</evidence>
<feature type="transmembrane region" description="Helical" evidence="19">
    <location>
        <begin position="27"/>
        <end position="46"/>
    </location>
</feature>
<dbReference type="GO" id="GO:0016301">
    <property type="term" value="F:kinase activity"/>
    <property type="evidence" value="ECO:0007669"/>
    <property type="project" value="UniProtKB-KW"/>
</dbReference>
<dbReference type="PANTHER" id="PTHR34299:SF1">
    <property type="entry name" value="DIACYLGLYCEROL KINASE"/>
    <property type="match status" value="1"/>
</dbReference>
<evidence type="ECO:0000256" key="4">
    <source>
        <dbReference type="ARBA" id="ARBA00022516"/>
    </source>
</evidence>
<comment type="subcellular location">
    <subcellularLocation>
        <location evidence="1">Cell membrane</location>
        <topology evidence="1">Multi-pass membrane protein</topology>
    </subcellularLocation>
</comment>
<dbReference type="InterPro" id="IPR036945">
    <property type="entry name" value="DAGK_sf"/>
</dbReference>
<evidence type="ECO:0000256" key="16">
    <source>
        <dbReference type="PIRSR" id="PIRSR600829-2"/>
    </source>
</evidence>
<evidence type="ECO:0000256" key="5">
    <source>
        <dbReference type="ARBA" id="ARBA00022679"/>
    </source>
</evidence>
<accession>A0A943EIH6</accession>
<evidence type="ECO:0000313" key="20">
    <source>
        <dbReference type="EMBL" id="MBS5588561.1"/>
    </source>
</evidence>
<feature type="binding site" evidence="17">
    <location>
        <begin position="83"/>
        <end position="85"/>
    </location>
    <ligand>
        <name>ATP</name>
        <dbReference type="ChEBI" id="CHEBI:30616"/>
    </ligand>
</feature>
<evidence type="ECO:0000256" key="9">
    <source>
        <dbReference type="ARBA" id="ARBA00022840"/>
    </source>
</evidence>
<comment type="similarity">
    <text evidence="2">Belongs to the bacterial diacylglycerol kinase family.</text>
</comment>
<dbReference type="PANTHER" id="PTHR34299">
    <property type="entry name" value="DIACYLGLYCEROL KINASE"/>
    <property type="match status" value="1"/>
</dbReference>
<evidence type="ECO:0000256" key="1">
    <source>
        <dbReference type="ARBA" id="ARBA00004651"/>
    </source>
</evidence>
<dbReference type="GO" id="GO:0046872">
    <property type="term" value="F:metal ion binding"/>
    <property type="evidence" value="ECO:0007669"/>
    <property type="project" value="UniProtKB-KW"/>
</dbReference>
<evidence type="ECO:0000256" key="10">
    <source>
        <dbReference type="ARBA" id="ARBA00022989"/>
    </source>
</evidence>
<feature type="binding site" evidence="16">
    <location>
        <position position="67"/>
    </location>
    <ligand>
        <name>substrate</name>
    </ligand>
</feature>
<keyword evidence="9 17" id="KW-0067">ATP-binding</keyword>
<feature type="binding site" evidence="16">
    <location>
        <position position="8"/>
    </location>
    <ligand>
        <name>substrate</name>
    </ligand>
</feature>
<dbReference type="InterPro" id="IPR033717">
    <property type="entry name" value="UDPK"/>
</dbReference>
<dbReference type="CDD" id="cd14265">
    <property type="entry name" value="UDPK_IM_like"/>
    <property type="match status" value="1"/>
</dbReference>
<feature type="binding site" evidence="17">
    <location>
        <position position="8"/>
    </location>
    <ligand>
        <name>ATP</name>
        <dbReference type="ChEBI" id="CHEBI:30616"/>
    </ligand>
</feature>
<evidence type="ECO:0000256" key="15">
    <source>
        <dbReference type="PIRSR" id="PIRSR600829-1"/>
    </source>
</evidence>
<evidence type="ECO:0000256" key="7">
    <source>
        <dbReference type="ARBA" id="ARBA00022741"/>
    </source>
</evidence>
<feature type="transmembrane region" description="Helical" evidence="19">
    <location>
        <begin position="52"/>
        <end position="73"/>
    </location>
</feature>
<keyword evidence="8 20" id="KW-0418">Kinase</keyword>
<dbReference type="GO" id="GO:0005524">
    <property type="term" value="F:ATP binding"/>
    <property type="evidence" value="ECO:0007669"/>
    <property type="project" value="UniProtKB-KW"/>
</dbReference>
<dbReference type="InterPro" id="IPR000829">
    <property type="entry name" value="DAGK"/>
</dbReference>
<evidence type="ECO:0000256" key="18">
    <source>
        <dbReference type="PIRSR" id="PIRSR600829-4"/>
    </source>
</evidence>
<feature type="active site" description="Proton acceptor" evidence="15">
    <location>
        <position position="67"/>
    </location>
</feature>
<evidence type="ECO:0000256" key="12">
    <source>
        <dbReference type="ARBA" id="ARBA00023136"/>
    </source>
</evidence>
<keyword evidence="18" id="KW-0460">Magnesium</keyword>
<dbReference type="Pfam" id="PF01219">
    <property type="entry name" value="DAGK_prokar"/>
    <property type="match status" value="1"/>
</dbReference>
<keyword evidence="3" id="KW-1003">Cell membrane</keyword>
<dbReference type="GO" id="GO:0008654">
    <property type="term" value="P:phospholipid biosynthetic process"/>
    <property type="evidence" value="ECO:0007669"/>
    <property type="project" value="UniProtKB-KW"/>
</dbReference>
<protein>
    <submittedName>
        <fullName evidence="20">Diacylglycerol kinase family protein</fullName>
    </submittedName>
</protein>
<keyword evidence="18" id="KW-0479">Metal-binding</keyword>
<feature type="transmembrane region" description="Helical" evidence="19">
    <location>
        <begin position="94"/>
        <end position="115"/>
    </location>
</feature>
<dbReference type="RefSeq" id="WP_297668833.1">
    <property type="nucleotide sequence ID" value="NZ_JAGZCC010000038.1"/>
</dbReference>
<evidence type="ECO:0000256" key="6">
    <source>
        <dbReference type="ARBA" id="ARBA00022692"/>
    </source>
</evidence>
<evidence type="ECO:0000256" key="13">
    <source>
        <dbReference type="ARBA" id="ARBA00023209"/>
    </source>
</evidence>
<keyword evidence="7 17" id="KW-0547">Nucleotide-binding</keyword>
<comment type="cofactor">
    <cofactor evidence="18">
        <name>Mg(2+)</name>
        <dbReference type="ChEBI" id="CHEBI:18420"/>
    </cofactor>
    <text evidence="18">Mn(2+), Zn(2+), Cd(2+) and Co(2+) support activity to lesser extents.</text>
</comment>
<proteinExistence type="inferred from homology"/>
<evidence type="ECO:0000256" key="14">
    <source>
        <dbReference type="ARBA" id="ARBA00023264"/>
    </source>
</evidence>
<evidence type="ECO:0000256" key="2">
    <source>
        <dbReference type="ARBA" id="ARBA00005967"/>
    </source>
</evidence>
<feature type="binding site" evidence="17">
    <location>
        <begin position="92"/>
        <end position="93"/>
    </location>
    <ligand>
        <name>ATP</name>
        <dbReference type="ChEBI" id="CHEBI:30616"/>
    </ligand>
</feature>
<keyword evidence="5" id="KW-0808">Transferase</keyword>
<evidence type="ECO:0000256" key="8">
    <source>
        <dbReference type="ARBA" id="ARBA00022777"/>
    </source>
</evidence>
<feature type="binding site" evidence="17">
    <location>
        <position position="14"/>
    </location>
    <ligand>
        <name>ATP</name>
        <dbReference type="ChEBI" id="CHEBI:30616"/>
    </ligand>
</feature>
<evidence type="ECO:0000313" key="21">
    <source>
        <dbReference type="Proteomes" id="UP000751224"/>
    </source>
</evidence>
<feature type="binding site" evidence="17">
    <location>
        <position position="74"/>
    </location>
    <ligand>
        <name>ATP</name>
        <dbReference type="ChEBI" id="CHEBI:30616"/>
    </ligand>
</feature>
<keyword evidence="12 19" id="KW-0472">Membrane</keyword>
<dbReference type="GO" id="GO:0005886">
    <property type="term" value="C:plasma membrane"/>
    <property type="evidence" value="ECO:0007669"/>
    <property type="project" value="UniProtKB-SubCell"/>
</dbReference>
<keyword evidence="4" id="KW-0444">Lipid biosynthesis</keyword>
<keyword evidence="6 19" id="KW-0812">Transmembrane</keyword>
<gene>
    <name evidence="20" type="ORF">KHX14_07055</name>
</gene>
<dbReference type="AlphaFoldDB" id="A0A943EIH6"/>
<keyword evidence="11" id="KW-0443">Lipid metabolism</keyword>